<evidence type="ECO:0000313" key="1">
    <source>
        <dbReference type="Proteomes" id="UP000515211"/>
    </source>
</evidence>
<accession>A0A9C6TDH4</accession>
<dbReference type="RefSeq" id="XP_052108282.1">
    <property type="nucleotide sequence ID" value="XM_052252322.1"/>
</dbReference>
<reference evidence="1" key="1">
    <citation type="journal article" date="2016" name="Nat. Genet.">
        <title>The genome sequences of Arachis duranensis and Arachis ipaensis, the diploid ancestors of cultivated peanut.</title>
        <authorList>
            <person name="Bertioli D.J."/>
            <person name="Cannon S.B."/>
            <person name="Froenicke L."/>
            <person name="Huang G."/>
            <person name="Farmer A.D."/>
            <person name="Cannon E.K."/>
            <person name="Liu X."/>
            <person name="Gao D."/>
            <person name="Clevenger J."/>
            <person name="Dash S."/>
            <person name="Ren L."/>
            <person name="Moretzsohn M.C."/>
            <person name="Shirasawa K."/>
            <person name="Huang W."/>
            <person name="Vidigal B."/>
            <person name="Abernathy B."/>
            <person name="Chu Y."/>
            <person name="Niederhuth C.E."/>
            <person name="Umale P."/>
            <person name="Araujo A.C."/>
            <person name="Kozik A."/>
            <person name="Kim K.D."/>
            <person name="Burow M.D."/>
            <person name="Varshney R.K."/>
            <person name="Wang X."/>
            <person name="Zhang X."/>
            <person name="Barkley N."/>
            <person name="Guimaraes P.M."/>
            <person name="Isobe S."/>
            <person name="Guo B."/>
            <person name="Liao B."/>
            <person name="Stalker H.T."/>
            <person name="Schmitz R.J."/>
            <person name="Scheffler B.E."/>
            <person name="Leal-Bertioli S.C."/>
            <person name="Xun X."/>
            <person name="Jackson S.A."/>
            <person name="Michelmore R."/>
            <person name="Ozias-Akins P."/>
        </authorList>
    </citation>
    <scope>NUCLEOTIDE SEQUENCE [LARGE SCALE GENOMIC DNA]</scope>
    <source>
        <strain evidence="1">cv. V14167</strain>
    </source>
</reference>
<name>A0A9C6TDH4_ARADU</name>
<dbReference type="GeneID" id="107457845"/>
<evidence type="ECO:0000313" key="2">
    <source>
        <dbReference type="RefSeq" id="XP_052108282.1"/>
    </source>
</evidence>
<organism evidence="1 2">
    <name type="scientific">Arachis duranensis</name>
    <name type="common">Wild peanut</name>
    <dbReference type="NCBI Taxonomy" id="130453"/>
    <lineage>
        <taxon>Eukaryota</taxon>
        <taxon>Viridiplantae</taxon>
        <taxon>Streptophyta</taxon>
        <taxon>Embryophyta</taxon>
        <taxon>Tracheophyta</taxon>
        <taxon>Spermatophyta</taxon>
        <taxon>Magnoliopsida</taxon>
        <taxon>eudicotyledons</taxon>
        <taxon>Gunneridae</taxon>
        <taxon>Pentapetalae</taxon>
        <taxon>rosids</taxon>
        <taxon>fabids</taxon>
        <taxon>Fabales</taxon>
        <taxon>Fabaceae</taxon>
        <taxon>Papilionoideae</taxon>
        <taxon>50 kb inversion clade</taxon>
        <taxon>dalbergioids sensu lato</taxon>
        <taxon>Dalbergieae</taxon>
        <taxon>Pterocarpus clade</taxon>
        <taxon>Arachis</taxon>
    </lineage>
</organism>
<dbReference type="Proteomes" id="UP000515211">
    <property type="component" value="Chromosome 7"/>
</dbReference>
<gene>
    <name evidence="2" type="primary">LOC107457845</name>
</gene>
<keyword evidence="1" id="KW-1185">Reference proteome</keyword>
<protein>
    <submittedName>
        <fullName evidence="2">Uncharacterized protein LOC107457845 isoform X1</fullName>
    </submittedName>
</protein>
<dbReference type="KEGG" id="adu:107457845"/>
<reference evidence="2" key="2">
    <citation type="submission" date="2025-08" db="UniProtKB">
        <authorList>
            <consortium name="RefSeq"/>
        </authorList>
    </citation>
    <scope>IDENTIFICATION</scope>
    <source>
        <tissue evidence="2">Whole plant</tissue>
    </source>
</reference>
<sequence>MGGEGLIMVARALAQYHALHLITLVLEVDIAQDHILLLQEGKVITLFPLEGKQNTLDHLDHQEAPLESEMLIRSADHILQILAMVLIRIKAMDILRNLHTSLRLMKASGSHLDVDHRGHHLDPDLGQGLLICLLDIEDEVFGNVLHSADSVPIQYLYQDILQNCIMY</sequence>
<proteinExistence type="predicted"/>
<dbReference type="AlphaFoldDB" id="A0A9C6TDH4"/>